<keyword evidence="3" id="KW-1185">Reference proteome</keyword>
<dbReference type="EMBL" id="CP013650">
    <property type="protein sequence ID" value="ALS98212.1"/>
    <property type="molecule type" value="Genomic_DNA"/>
</dbReference>
<evidence type="ECO:0000313" key="3">
    <source>
        <dbReference type="Proteomes" id="UP000068447"/>
    </source>
</evidence>
<dbReference type="PANTHER" id="PTHR38834:SF3">
    <property type="entry name" value="SOLUTE-BINDING PROTEIN FAMILY 3_N-TERMINAL DOMAIN-CONTAINING PROTEIN"/>
    <property type="match status" value="1"/>
</dbReference>
<evidence type="ECO:0000259" key="1">
    <source>
        <dbReference type="Pfam" id="PF00497"/>
    </source>
</evidence>
<dbReference type="OrthoDB" id="8587856at2"/>
<proteinExistence type="predicted"/>
<dbReference type="AlphaFoldDB" id="A0A0U2Z6Y5"/>
<dbReference type="SUPFAM" id="SSF53850">
    <property type="entry name" value="Periplasmic binding protein-like II"/>
    <property type="match status" value="1"/>
</dbReference>
<reference evidence="2 3" key="1">
    <citation type="submission" date="2015-12" db="EMBL/GenBank/DDBJ databases">
        <title>Complete genome of Lacimicrobium alkaliphilum KCTC 32984.</title>
        <authorList>
            <person name="Kim S.-G."/>
            <person name="Lee Y.-J."/>
        </authorList>
    </citation>
    <scope>NUCLEOTIDE SEQUENCE [LARGE SCALE GENOMIC DNA]</scope>
    <source>
        <strain evidence="2 3">YelD216</strain>
    </source>
</reference>
<accession>A0A0U2Z6Y5</accession>
<dbReference type="Gene3D" id="3.40.190.10">
    <property type="entry name" value="Periplasmic binding protein-like II"/>
    <property type="match status" value="2"/>
</dbReference>
<dbReference type="InterPro" id="IPR001638">
    <property type="entry name" value="Solute-binding_3/MltF_N"/>
</dbReference>
<gene>
    <name evidence="2" type="ORF">AT746_08075</name>
</gene>
<dbReference type="RefSeq" id="WP_062478863.1">
    <property type="nucleotide sequence ID" value="NZ_CP013650.1"/>
</dbReference>
<dbReference type="STRING" id="1526571.AT746_08075"/>
<name>A0A0U2Z6Y5_9ALTE</name>
<sequence>MKLFRLLVLLSFGLFSSVLSAEKLLFVAEDLPPYHFINQQGEKDGALYEIVLALIEQSGTEADIHFTPWARAYDMSLNQPNVIMISVLKTPVRQKHFQWIGEIYRAEAFFVKLKSRRDLRIGSLEQARNHVVGTIRGYGAEQYLRRNGFSEVRENLALSVEYHQLWGMLFKGRVDLLFTNTLGLMVEVPKAGFDPGQVEKAYAVLDFPNELHLATGLDTSEAVVERLRGSLQQLKEQGIYQSILSKWGLTDSE</sequence>
<dbReference type="Pfam" id="PF00497">
    <property type="entry name" value="SBP_bac_3"/>
    <property type="match status" value="1"/>
</dbReference>
<dbReference type="PANTHER" id="PTHR38834">
    <property type="entry name" value="PERIPLASMIC SUBSTRATE BINDING PROTEIN FAMILY 3"/>
    <property type="match status" value="1"/>
</dbReference>
<dbReference type="KEGG" id="lal:AT746_08075"/>
<dbReference type="Proteomes" id="UP000068447">
    <property type="component" value="Chromosome"/>
</dbReference>
<organism evidence="2 3">
    <name type="scientific">Lacimicrobium alkaliphilum</name>
    <dbReference type="NCBI Taxonomy" id="1526571"/>
    <lineage>
        <taxon>Bacteria</taxon>
        <taxon>Pseudomonadati</taxon>
        <taxon>Pseudomonadota</taxon>
        <taxon>Gammaproteobacteria</taxon>
        <taxon>Alteromonadales</taxon>
        <taxon>Alteromonadaceae</taxon>
        <taxon>Lacimicrobium</taxon>
    </lineage>
</organism>
<evidence type="ECO:0000313" key="2">
    <source>
        <dbReference type="EMBL" id="ALS98212.1"/>
    </source>
</evidence>
<protein>
    <recommendedName>
        <fullName evidence="1">Solute-binding protein family 3/N-terminal domain-containing protein</fullName>
    </recommendedName>
</protein>
<feature type="domain" description="Solute-binding protein family 3/N-terminal" evidence="1">
    <location>
        <begin position="27"/>
        <end position="248"/>
    </location>
</feature>